<feature type="region of interest" description="Disordered" evidence="1">
    <location>
        <begin position="1"/>
        <end position="115"/>
    </location>
</feature>
<feature type="compositionally biased region" description="Basic and acidic residues" evidence="1">
    <location>
        <begin position="21"/>
        <end position="40"/>
    </location>
</feature>
<dbReference type="EMBL" id="OX459120">
    <property type="protein sequence ID" value="CAI9098765.1"/>
    <property type="molecule type" value="Genomic_DNA"/>
</dbReference>
<keyword evidence="3" id="KW-1185">Reference proteome</keyword>
<evidence type="ECO:0000256" key="1">
    <source>
        <dbReference type="SAM" id="MobiDB-lite"/>
    </source>
</evidence>
<dbReference type="Proteomes" id="UP001161247">
    <property type="component" value="Chromosome 3"/>
</dbReference>
<gene>
    <name evidence="2" type="ORF">OLC1_LOCUS8903</name>
</gene>
<evidence type="ECO:0000313" key="3">
    <source>
        <dbReference type="Proteomes" id="UP001161247"/>
    </source>
</evidence>
<accession>A0AAV1CTS0</accession>
<feature type="compositionally biased region" description="Basic and acidic residues" evidence="1">
    <location>
        <begin position="74"/>
        <end position="85"/>
    </location>
</feature>
<feature type="compositionally biased region" description="Polar residues" evidence="1">
    <location>
        <begin position="62"/>
        <end position="72"/>
    </location>
</feature>
<organism evidence="2 3">
    <name type="scientific">Oldenlandia corymbosa var. corymbosa</name>
    <dbReference type="NCBI Taxonomy" id="529605"/>
    <lineage>
        <taxon>Eukaryota</taxon>
        <taxon>Viridiplantae</taxon>
        <taxon>Streptophyta</taxon>
        <taxon>Embryophyta</taxon>
        <taxon>Tracheophyta</taxon>
        <taxon>Spermatophyta</taxon>
        <taxon>Magnoliopsida</taxon>
        <taxon>eudicotyledons</taxon>
        <taxon>Gunneridae</taxon>
        <taxon>Pentapetalae</taxon>
        <taxon>asterids</taxon>
        <taxon>lamiids</taxon>
        <taxon>Gentianales</taxon>
        <taxon>Rubiaceae</taxon>
        <taxon>Rubioideae</taxon>
        <taxon>Spermacoceae</taxon>
        <taxon>Hedyotis-Oldenlandia complex</taxon>
        <taxon>Oldenlandia</taxon>
    </lineage>
</organism>
<dbReference type="AlphaFoldDB" id="A0AAV1CTS0"/>
<protein>
    <submittedName>
        <fullName evidence="2">OLC1v1035471C1</fullName>
    </submittedName>
</protein>
<evidence type="ECO:0000313" key="2">
    <source>
        <dbReference type="EMBL" id="CAI9098765.1"/>
    </source>
</evidence>
<sequence>MEEVKKRTEGLQCSGIQQEILDTKEGSVRSSQHEGIHKEPNSTGSPVNTRDSDGEMRKQLISARNNTEQVTGKGNDEKHLEKEADAGLGRVETNAIGGKNSSKERMIDPGPISHV</sequence>
<reference evidence="2" key="1">
    <citation type="submission" date="2023-03" db="EMBL/GenBank/DDBJ databases">
        <authorList>
            <person name="Julca I."/>
        </authorList>
    </citation>
    <scope>NUCLEOTIDE SEQUENCE</scope>
</reference>
<proteinExistence type="predicted"/>
<name>A0AAV1CTS0_OLDCO</name>